<reference evidence="2" key="1">
    <citation type="submission" date="2001-07" db="EMBL/GenBank/DDBJ databases">
        <title>Oryza sativa nipponbare(GA3) genomic DNA, chromosome 7, BAC clone:OJ1103_E04.</title>
        <authorList>
            <person name="Sasaki T."/>
            <person name="Matsumoto T."/>
            <person name="Yamamoto K."/>
        </authorList>
    </citation>
    <scope>NUCLEOTIDE SEQUENCE</scope>
</reference>
<proteinExistence type="predicted"/>
<reference evidence="4" key="4">
    <citation type="journal article" date="2008" name="Nucleic Acids Res.">
        <title>The rice annotation project database (RAP-DB): 2008 update.</title>
        <authorList>
            <consortium name="The rice annotation project (RAP)"/>
        </authorList>
    </citation>
    <scope>GENOME REANNOTATION</scope>
    <source>
        <strain evidence="4">cv. Nipponbare</strain>
    </source>
</reference>
<dbReference type="AlphaFoldDB" id="Q8L4Z6"/>
<gene>
    <name evidence="2" type="primary">OJ1103_E04.117</name>
    <name evidence="3" type="synonym">P0675B10.107</name>
</gene>
<feature type="region of interest" description="Disordered" evidence="1">
    <location>
        <begin position="109"/>
        <end position="129"/>
    </location>
</feature>
<feature type="region of interest" description="Disordered" evidence="1">
    <location>
        <begin position="1"/>
        <end position="97"/>
    </location>
</feature>
<evidence type="ECO:0000313" key="2">
    <source>
        <dbReference type="EMBL" id="BAC06958.1"/>
    </source>
</evidence>
<feature type="compositionally biased region" description="Low complexity" evidence="1">
    <location>
        <begin position="109"/>
        <end position="119"/>
    </location>
</feature>
<protein>
    <submittedName>
        <fullName evidence="2">Uncharacterized protein</fullName>
    </submittedName>
</protein>
<reference evidence="3" key="2">
    <citation type="submission" date="2001-11" db="EMBL/GenBank/DDBJ databases">
        <title>Oryza sativa nipponbare(GA3) genomic DNA, chromosome 7, PAC clone:P0675B10.</title>
        <authorList>
            <person name="Sasaki T."/>
            <person name="Matsumoto T."/>
            <person name="Yamamoto K."/>
        </authorList>
    </citation>
    <scope>NUCLEOTIDE SEQUENCE</scope>
</reference>
<feature type="compositionally biased region" description="Basic residues" evidence="1">
    <location>
        <begin position="88"/>
        <end position="97"/>
    </location>
</feature>
<organism evidence="2 4">
    <name type="scientific">Oryza sativa subsp. japonica</name>
    <name type="common">Rice</name>
    <dbReference type="NCBI Taxonomy" id="39947"/>
    <lineage>
        <taxon>Eukaryota</taxon>
        <taxon>Viridiplantae</taxon>
        <taxon>Streptophyta</taxon>
        <taxon>Embryophyta</taxon>
        <taxon>Tracheophyta</taxon>
        <taxon>Spermatophyta</taxon>
        <taxon>Magnoliopsida</taxon>
        <taxon>Liliopsida</taxon>
        <taxon>Poales</taxon>
        <taxon>Poaceae</taxon>
        <taxon>BOP clade</taxon>
        <taxon>Oryzoideae</taxon>
        <taxon>Oryzeae</taxon>
        <taxon>Oryzinae</taxon>
        <taxon>Oryza</taxon>
        <taxon>Oryza sativa</taxon>
    </lineage>
</organism>
<accession>Q8L4Z6</accession>
<dbReference type="EMBL" id="AP004347">
    <property type="protein sequence ID" value="BAD30664.1"/>
    <property type="molecule type" value="Genomic_DNA"/>
</dbReference>
<evidence type="ECO:0000313" key="3">
    <source>
        <dbReference type="EMBL" id="BAD30664.1"/>
    </source>
</evidence>
<dbReference type="EMBL" id="AP003806">
    <property type="protein sequence ID" value="BAC06958.1"/>
    <property type="molecule type" value="Genomic_DNA"/>
</dbReference>
<sequence length="129" mass="13585">MAAAATVAVDYERDPTPFSSHLDSAAALPPPPPQADPLATAMGGTNLGPLQLPRGFQHSATSLAPTRVDLPVAATPGRIRRPLPLPHGSRRHYSTLPHARIRRLLRATRISTMTTTTARGGESGGTSPR</sequence>
<evidence type="ECO:0000256" key="1">
    <source>
        <dbReference type="SAM" id="MobiDB-lite"/>
    </source>
</evidence>
<evidence type="ECO:0000313" key="4">
    <source>
        <dbReference type="Proteomes" id="UP000000763"/>
    </source>
</evidence>
<dbReference type="Proteomes" id="UP000000763">
    <property type="component" value="Chromosome 7"/>
</dbReference>
<name>Q8L4Z6_ORYSJ</name>
<reference evidence="4" key="3">
    <citation type="journal article" date="2005" name="Nature">
        <title>The map-based sequence of the rice genome.</title>
        <authorList>
            <consortium name="International rice genome sequencing project (IRGSP)"/>
            <person name="Matsumoto T."/>
            <person name="Wu J."/>
            <person name="Kanamori H."/>
            <person name="Katayose Y."/>
            <person name="Fujisawa M."/>
            <person name="Namiki N."/>
            <person name="Mizuno H."/>
            <person name="Yamamoto K."/>
            <person name="Antonio B.A."/>
            <person name="Baba T."/>
            <person name="Sakata K."/>
            <person name="Nagamura Y."/>
            <person name="Aoki H."/>
            <person name="Arikawa K."/>
            <person name="Arita K."/>
            <person name="Bito T."/>
            <person name="Chiden Y."/>
            <person name="Fujitsuka N."/>
            <person name="Fukunaka R."/>
            <person name="Hamada M."/>
            <person name="Harada C."/>
            <person name="Hayashi A."/>
            <person name="Hijishita S."/>
            <person name="Honda M."/>
            <person name="Hosokawa S."/>
            <person name="Ichikawa Y."/>
            <person name="Idonuma A."/>
            <person name="Iijima M."/>
            <person name="Ikeda M."/>
            <person name="Ikeno M."/>
            <person name="Ito K."/>
            <person name="Ito S."/>
            <person name="Ito T."/>
            <person name="Ito Y."/>
            <person name="Ito Y."/>
            <person name="Iwabuchi A."/>
            <person name="Kamiya K."/>
            <person name="Karasawa W."/>
            <person name="Kurita K."/>
            <person name="Katagiri S."/>
            <person name="Kikuta A."/>
            <person name="Kobayashi H."/>
            <person name="Kobayashi N."/>
            <person name="Machita K."/>
            <person name="Maehara T."/>
            <person name="Masukawa M."/>
            <person name="Mizubayashi T."/>
            <person name="Mukai Y."/>
            <person name="Nagasaki H."/>
            <person name="Nagata Y."/>
            <person name="Naito S."/>
            <person name="Nakashima M."/>
            <person name="Nakama Y."/>
            <person name="Nakamichi Y."/>
            <person name="Nakamura M."/>
            <person name="Meguro A."/>
            <person name="Negishi M."/>
            <person name="Ohta I."/>
            <person name="Ohta T."/>
            <person name="Okamoto M."/>
            <person name="Ono N."/>
            <person name="Saji S."/>
            <person name="Sakaguchi M."/>
            <person name="Sakai K."/>
            <person name="Shibata M."/>
            <person name="Shimokawa T."/>
            <person name="Song J."/>
            <person name="Takazaki Y."/>
            <person name="Terasawa K."/>
            <person name="Tsugane M."/>
            <person name="Tsuji K."/>
            <person name="Ueda S."/>
            <person name="Waki K."/>
            <person name="Yamagata H."/>
            <person name="Yamamoto M."/>
            <person name="Yamamoto S."/>
            <person name="Yamane H."/>
            <person name="Yoshiki S."/>
            <person name="Yoshihara R."/>
            <person name="Yukawa K."/>
            <person name="Zhong H."/>
            <person name="Yano M."/>
            <person name="Yuan Q."/>
            <person name="Ouyang S."/>
            <person name="Liu J."/>
            <person name="Jones K.M."/>
            <person name="Gansberger K."/>
            <person name="Moffat K."/>
            <person name="Hill J."/>
            <person name="Bera J."/>
            <person name="Fadrosh D."/>
            <person name="Jin S."/>
            <person name="Johri S."/>
            <person name="Kim M."/>
            <person name="Overton L."/>
            <person name="Reardon M."/>
            <person name="Tsitrin T."/>
            <person name="Vuong H."/>
            <person name="Weaver B."/>
            <person name="Ciecko A."/>
            <person name="Tallon L."/>
            <person name="Jackson J."/>
            <person name="Pai G."/>
            <person name="Aken S.V."/>
            <person name="Utterback T."/>
            <person name="Reidmuller S."/>
            <person name="Feldblyum T."/>
            <person name="Hsiao J."/>
            <person name="Zismann V."/>
            <person name="Iobst S."/>
            <person name="de Vazeille A.R."/>
            <person name="Buell C.R."/>
            <person name="Ying K."/>
            <person name="Li Y."/>
            <person name="Lu T."/>
            <person name="Huang Y."/>
            <person name="Zhao Q."/>
            <person name="Feng Q."/>
            <person name="Zhang L."/>
            <person name="Zhu J."/>
            <person name="Weng Q."/>
            <person name="Mu J."/>
            <person name="Lu Y."/>
            <person name="Fan D."/>
            <person name="Liu Y."/>
            <person name="Guan J."/>
            <person name="Zhang Y."/>
            <person name="Yu S."/>
            <person name="Liu X."/>
            <person name="Zhang Y."/>
            <person name="Hong G."/>
            <person name="Han B."/>
            <person name="Choisne N."/>
            <person name="Demange N."/>
            <person name="Orjeda G."/>
            <person name="Samain S."/>
            <person name="Cattolico L."/>
            <person name="Pelletier E."/>
            <person name="Couloux A."/>
            <person name="Segurens B."/>
            <person name="Wincker P."/>
            <person name="D'Hont A."/>
            <person name="Scarpelli C."/>
            <person name="Weissenbach J."/>
            <person name="Salanoubat M."/>
            <person name="Quetier F."/>
            <person name="Yu Y."/>
            <person name="Kim H.R."/>
            <person name="Rambo T."/>
            <person name="Currie J."/>
            <person name="Collura K."/>
            <person name="Luo M."/>
            <person name="Yang T."/>
            <person name="Ammiraju J.S.S."/>
            <person name="Engler F."/>
            <person name="Soderlund C."/>
            <person name="Wing R.A."/>
            <person name="Palmer L.E."/>
            <person name="de la Bastide M."/>
            <person name="Spiegel L."/>
            <person name="Nascimento L."/>
            <person name="Zutavern T."/>
            <person name="O'Shaughnessy A."/>
            <person name="Dike S."/>
            <person name="Dedhia N."/>
            <person name="Preston R."/>
            <person name="Balija V."/>
            <person name="McCombie W.R."/>
            <person name="Chow T."/>
            <person name="Chen H."/>
            <person name="Chung M."/>
            <person name="Chen C."/>
            <person name="Shaw J."/>
            <person name="Wu H."/>
            <person name="Hsiao K."/>
            <person name="Chao Y."/>
            <person name="Chu M."/>
            <person name="Cheng C."/>
            <person name="Hour A."/>
            <person name="Lee P."/>
            <person name="Lin S."/>
            <person name="Lin Y."/>
            <person name="Liou J."/>
            <person name="Liu S."/>
            <person name="Hsing Y."/>
            <person name="Raghuvanshi S."/>
            <person name="Mohanty A."/>
            <person name="Bharti A.K."/>
            <person name="Gaur A."/>
            <person name="Gupta V."/>
            <person name="Kumar D."/>
            <person name="Ravi V."/>
            <person name="Vij S."/>
            <person name="Kapur A."/>
            <person name="Khurana P."/>
            <person name="Khurana P."/>
            <person name="Khurana J.P."/>
            <person name="Tyagi A.K."/>
            <person name="Gaikwad K."/>
            <person name="Singh A."/>
            <person name="Dalal V."/>
            <person name="Srivastava S."/>
            <person name="Dixit A."/>
            <person name="Pal A.K."/>
            <person name="Ghazi I.A."/>
            <person name="Yadav M."/>
            <person name="Pandit A."/>
            <person name="Bhargava A."/>
            <person name="Sureshbabu K."/>
            <person name="Batra K."/>
            <person name="Sharma T.R."/>
            <person name="Mohapatra T."/>
            <person name="Singh N.K."/>
            <person name="Messing J."/>
            <person name="Nelson A.B."/>
            <person name="Fuks G."/>
            <person name="Kavchok S."/>
            <person name="Keizer G."/>
            <person name="Linton E."/>
            <person name="Llaca V."/>
            <person name="Song R."/>
            <person name="Tanyolac B."/>
            <person name="Young S."/>
            <person name="Ho-Il K."/>
            <person name="Hahn J.H."/>
            <person name="Sangsakoo G."/>
            <person name="Vanavichit A."/>
            <person name="de Mattos Luiz.A.T."/>
            <person name="Zimmer P.D."/>
            <person name="Malone G."/>
            <person name="Dellagostin O."/>
            <person name="de Oliveira A.C."/>
            <person name="Bevan M."/>
            <person name="Bancroft I."/>
            <person name="Minx P."/>
            <person name="Cordum H."/>
            <person name="Wilson R."/>
            <person name="Cheng Z."/>
            <person name="Jin W."/>
            <person name="Jiang J."/>
            <person name="Leong S.A."/>
            <person name="Iwama H."/>
            <person name="Gojobori T."/>
            <person name="Itoh T."/>
            <person name="Niimura Y."/>
            <person name="Fujii Y."/>
            <person name="Habara T."/>
            <person name="Sakai H."/>
            <person name="Sato Y."/>
            <person name="Wilson G."/>
            <person name="Kumar K."/>
            <person name="McCouch S."/>
            <person name="Juretic N."/>
            <person name="Hoen D."/>
            <person name="Wright S."/>
            <person name="Bruskiewich R."/>
            <person name="Bureau T."/>
            <person name="Miyao A."/>
            <person name="Hirochika H."/>
            <person name="Nishikawa T."/>
            <person name="Kadowaki K."/>
            <person name="Sugiura M."/>
            <person name="Burr B."/>
            <person name="Sasaki T."/>
        </authorList>
    </citation>
    <scope>NUCLEOTIDE SEQUENCE [LARGE SCALE GENOMIC DNA]</scope>
    <source>
        <strain evidence="4">cv. Nipponbare</strain>
    </source>
</reference>